<comment type="caution">
    <text evidence="7">The sequence shown here is derived from an EMBL/GenBank/DDBJ whole genome shotgun (WGS) entry which is preliminary data.</text>
</comment>
<dbReference type="GO" id="GO:0005634">
    <property type="term" value="C:nucleus"/>
    <property type="evidence" value="ECO:0007669"/>
    <property type="project" value="UniProtKB-SubCell"/>
</dbReference>
<dbReference type="InterPro" id="IPR050987">
    <property type="entry name" value="AtrR-like"/>
</dbReference>
<dbReference type="Gene3D" id="4.10.240.10">
    <property type="entry name" value="Zn(2)-C6 fungal-type DNA-binding domain"/>
    <property type="match status" value="1"/>
</dbReference>
<dbReference type="PROSITE" id="PS00463">
    <property type="entry name" value="ZN2_CY6_FUNGAL_1"/>
    <property type="match status" value="1"/>
</dbReference>
<evidence type="ECO:0000259" key="6">
    <source>
        <dbReference type="PROSITE" id="PS50048"/>
    </source>
</evidence>
<keyword evidence="2" id="KW-0479">Metal-binding</keyword>
<dbReference type="SUPFAM" id="SSF57701">
    <property type="entry name" value="Zn2/Cys6 DNA-binding domain"/>
    <property type="match status" value="1"/>
</dbReference>
<feature type="compositionally biased region" description="Polar residues" evidence="5">
    <location>
        <begin position="111"/>
        <end position="129"/>
    </location>
</feature>
<evidence type="ECO:0000256" key="1">
    <source>
        <dbReference type="ARBA" id="ARBA00004123"/>
    </source>
</evidence>
<keyword evidence="3" id="KW-0238">DNA-binding</keyword>
<dbReference type="CDD" id="cd00067">
    <property type="entry name" value="GAL4"/>
    <property type="match status" value="1"/>
</dbReference>
<dbReference type="PANTHER" id="PTHR46910">
    <property type="entry name" value="TRANSCRIPTION FACTOR PDR1"/>
    <property type="match status" value="1"/>
</dbReference>
<evidence type="ECO:0000313" key="7">
    <source>
        <dbReference type="EMBL" id="KAI9637620.1"/>
    </source>
</evidence>
<evidence type="ECO:0000256" key="5">
    <source>
        <dbReference type="SAM" id="MobiDB-lite"/>
    </source>
</evidence>
<dbReference type="EMBL" id="JAKWFO010000004">
    <property type="protein sequence ID" value="KAI9637620.1"/>
    <property type="molecule type" value="Genomic_DNA"/>
</dbReference>
<dbReference type="SMART" id="SM00066">
    <property type="entry name" value="GAL4"/>
    <property type="match status" value="1"/>
</dbReference>
<feature type="region of interest" description="Disordered" evidence="5">
    <location>
        <begin position="85"/>
        <end position="133"/>
    </location>
</feature>
<dbReference type="GO" id="GO:0003677">
    <property type="term" value="F:DNA binding"/>
    <property type="evidence" value="ECO:0007669"/>
    <property type="project" value="UniProtKB-KW"/>
</dbReference>
<evidence type="ECO:0000256" key="4">
    <source>
        <dbReference type="ARBA" id="ARBA00023242"/>
    </source>
</evidence>
<dbReference type="CDD" id="cd12148">
    <property type="entry name" value="fungal_TF_MHR"/>
    <property type="match status" value="1"/>
</dbReference>
<dbReference type="InterPro" id="IPR036864">
    <property type="entry name" value="Zn2-C6_fun-type_DNA-bd_sf"/>
</dbReference>
<accession>A0AA38LVQ3</accession>
<organism evidence="7 8">
    <name type="scientific">Dioszegia hungarica</name>
    <dbReference type="NCBI Taxonomy" id="4972"/>
    <lineage>
        <taxon>Eukaryota</taxon>
        <taxon>Fungi</taxon>
        <taxon>Dikarya</taxon>
        <taxon>Basidiomycota</taxon>
        <taxon>Agaricomycotina</taxon>
        <taxon>Tremellomycetes</taxon>
        <taxon>Tremellales</taxon>
        <taxon>Bulleribasidiaceae</taxon>
        <taxon>Dioszegia</taxon>
    </lineage>
</organism>
<feature type="domain" description="Zn(2)-C6 fungal-type" evidence="6">
    <location>
        <begin position="45"/>
        <end position="76"/>
    </location>
</feature>
<dbReference type="GeneID" id="77727704"/>
<dbReference type="Proteomes" id="UP001164286">
    <property type="component" value="Unassembled WGS sequence"/>
</dbReference>
<keyword evidence="8" id="KW-1185">Reference proteome</keyword>
<feature type="compositionally biased region" description="Low complexity" evidence="5">
    <location>
        <begin position="93"/>
        <end position="110"/>
    </location>
</feature>
<evidence type="ECO:0000256" key="3">
    <source>
        <dbReference type="ARBA" id="ARBA00023125"/>
    </source>
</evidence>
<dbReference type="GO" id="GO:0008270">
    <property type="term" value="F:zinc ion binding"/>
    <property type="evidence" value="ECO:0007669"/>
    <property type="project" value="InterPro"/>
</dbReference>
<dbReference type="InterPro" id="IPR001138">
    <property type="entry name" value="Zn2Cys6_DnaBD"/>
</dbReference>
<protein>
    <recommendedName>
        <fullName evidence="6">Zn(2)-C6 fungal-type domain-containing protein</fullName>
    </recommendedName>
</protein>
<dbReference type="GO" id="GO:0000981">
    <property type="term" value="F:DNA-binding transcription factor activity, RNA polymerase II-specific"/>
    <property type="evidence" value="ECO:0007669"/>
    <property type="project" value="InterPro"/>
</dbReference>
<name>A0AA38LVQ3_9TREE</name>
<comment type="subcellular location">
    <subcellularLocation>
        <location evidence="1">Nucleus</location>
    </subcellularLocation>
</comment>
<gene>
    <name evidence="7" type="ORF">MKK02DRAFT_32420</name>
</gene>
<evidence type="ECO:0000313" key="8">
    <source>
        <dbReference type="Proteomes" id="UP001164286"/>
    </source>
</evidence>
<dbReference type="PROSITE" id="PS50048">
    <property type="entry name" value="ZN2_CY6_FUNGAL_2"/>
    <property type="match status" value="1"/>
</dbReference>
<dbReference type="RefSeq" id="XP_052947397.1">
    <property type="nucleotide sequence ID" value="XM_053088499.1"/>
</dbReference>
<reference evidence="7" key="1">
    <citation type="journal article" date="2022" name="G3 (Bethesda)">
        <title>High quality genome of the basidiomycete yeast Dioszegia hungarica PDD-24b-2 isolated from cloud water.</title>
        <authorList>
            <person name="Jarrige D."/>
            <person name="Haridas S."/>
            <person name="Bleykasten-Grosshans C."/>
            <person name="Joly M."/>
            <person name="Nadalig T."/>
            <person name="Sancelme M."/>
            <person name="Vuilleumier S."/>
            <person name="Grigoriev I.V."/>
            <person name="Amato P."/>
            <person name="Bringel F."/>
        </authorList>
    </citation>
    <scope>NUCLEOTIDE SEQUENCE</scope>
    <source>
        <strain evidence="7">PDD-24b-2</strain>
    </source>
</reference>
<sequence>MHQFHPRFNLALLDSALYPPACPPAEEVAIGHMSDIPSATRASKACEACRVRRRRCDGDQPCSTCRRLGAGSGCVFRAKSRPTRTLPVALRGSASDAPSSSSHDPQASTSNTRPLSLPSIQAQASSSWQVPVGEADPRGTANYFCDEIEDRVTSWVQQMGSHSSVRLPPQSVLAPFLFGPSPPLPGTRRTRESAIDTFCDTSLALFEPIVTRSDLRFMWMRCEDFWETGMVAPPNPDEEMTVLAAIGLGLKVEKQLGDSDDMGDLAVYRLCLDVADRHPDMCSELALVALLILNFSAIQSGGPVENRSSVSRMVDQLFRLESRRPAAQTEVLNFLSHQTRYRDTCFSTLYGGNPFLPFRLEHLPESIFKTFVPNYSTSDMFVRLTLLENHIMLWKQVSGAESVDTQNMLQQYELGLQQWRVGFWAEERGGLTNAMSYYAIIRYHWLRIMLRYPLFYHETHSPPSQTICCQAATAILKMYDQLRSLTVFRPTWFETRRISTAGQVLLLCYLSGELGRKEFESMAEMTGDLLERLKAGCLTAVAAEESWKQLVLLARKCCDAQAVR</sequence>
<keyword evidence="4" id="KW-0539">Nucleus</keyword>
<proteinExistence type="predicted"/>
<dbReference type="PANTHER" id="PTHR46910:SF3">
    <property type="entry name" value="HALOTOLERANCE PROTEIN 9-RELATED"/>
    <property type="match status" value="1"/>
</dbReference>
<evidence type="ECO:0000256" key="2">
    <source>
        <dbReference type="ARBA" id="ARBA00022723"/>
    </source>
</evidence>
<dbReference type="AlphaFoldDB" id="A0AA38LVQ3"/>
<dbReference type="Pfam" id="PF00172">
    <property type="entry name" value="Zn_clus"/>
    <property type="match status" value="1"/>
</dbReference>